<gene>
    <name evidence="1" type="ORF">PAALTS15_17511</name>
</gene>
<accession>S9SJ87</accession>
<proteinExistence type="predicted"/>
<dbReference type="AlphaFoldDB" id="S9SJ87"/>
<name>S9SJ87_PAEAL</name>
<dbReference type="InterPro" id="IPR013324">
    <property type="entry name" value="RNA_pol_sigma_r3/r4-like"/>
</dbReference>
<sequence>MASQRTLPRSVEALYTLSETNRTVTILYYIDDYKVRVIGDFLGITVDAVGIRDCDLTGLTIDGVPVSVLLDSYRQGRQWNKNTFF</sequence>
<dbReference type="EMBL" id="ATMT01000060">
    <property type="protein sequence ID" value="EPY05877.1"/>
    <property type="molecule type" value="Genomic_DNA"/>
</dbReference>
<reference evidence="1 2" key="1">
    <citation type="submission" date="2013-05" db="EMBL/GenBank/DDBJ databases">
        <authorList>
            <person name="Strain E.A."/>
            <person name="Brown E."/>
            <person name="Allard M.W."/>
            <person name="Luo Y.L."/>
        </authorList>
    </citation>
    <scope>NUCLEOTIDE SEQUENCE [LARGE SCALE GENOMIC DNA]</scope>
    <source>
        <strain evidence="1 2">TS-15</strain>
    </source>
</reference>
<protein>
    <submittedName>
        <fullName evidence="1">Uncharacterized protein</fullName>
    </submittedName>
</protein>
<evidence type="ECO:0000313" key="1">
    <source>
        <dbReference type="EMBL" id="EPY05877.1"/>
    </source>
</evidence>
<dbReference type="InterPro" id="IPR036388">
    <property type="entry name" value="WH-like_DNA-bd_sf"/>
</dbReference>
<dbReference type="Gene3D" id="1.10.10.10">
    <property type="entry name" value="Winged helix-like DNA-binding domain superfamily/Winged helix DNA-binding domain"/>
    <property type="match status" value="1"/>
</dbReference>
<comment type="caution">
    <text evidence="1">The sequence shown here is derived from an EMBL/GenBank/DDBJ whole genome shotgun (WGS) entry which is preliminary data.</text>
</comment>
<dbReference type="RefSeq" id="WP_021260789.1">
    <property type="nucleotide sequence ID" value="NZ_ATMT01000060.1"/>
</dbReference>
<dbReference type="Proteomes" id="UP000015344">
    <property type="component" value="Unassembled WGS sequence"/>
</dbReference>
<organism evidence="1 2">
    <name type="scientific">Paenibacillus alvei TS-15</name>
    <dbReference type="NCBI Taxonomy" id="1117108"/>
    <lineage>
        <taxon>Bacteria</taxon>
        <taxon>Bacillati</taxon>
        <taxon>Bacillota</taxon>
        <taxon>Bacilli</taxon>
        <taxon>Bacillales</taxon>
        <taxon>Paenibacillaceae</taxon>
        <taxon>Paenibacillus</taxon>
    </lineage>
</organism>
<evidence type="ECO:0000313" key="2">
    <source>
        <dbReference type="Proteomes" id="UP000015344"/>
    </source>
</evidence>
<dbReference type="SUPFAM" id="SSF88659">
    <property type="entry name" value="Sigma3 and sigma4 domains of RNA polymerase sigma factors"/>
    <property type="match status" value="1"/>
</dbReference>
<dbReference type="PATRIC" id="fig|1117108.3.peg.3609"/>